<sequence>MKLKLQQTTSMKTWSLAKEVLEESIEVRLMMELWLLLSSA</sequence>
<protein>
    <submittedName>
        <fullName evidence="1">Uncharacterized protein</fullName>
    </submittedName>
</protein>
<evidence type="ECO:0000313" key="1">
    <source>
        <dbReference type="EMBL" id="MBX59426.1"/>
    </source>
</evidence>
<reference evidence="1" key="1">
    <citation type="submission" date="2018-02" db="EMBL/GenBank/DDBJ databases">
        <title>Rhizophora mucronata_Transcriptome.</title>
        <authorList>
            <person name="Meera S.P."/>
            <person name="Sreeshan A."/>
            <person name="Augustine A."/>
        </authorList>
    </citation>
    <scope>NUCLEOTIDE SEQUENCE</scope>
    <source>
        <tissue evidence="1">Leaf</tissue>
    </source>
</reference>
<name>A0A2P2PXE7_RHIMU</name>
<accession>A0A2P2PXE7</accession>
<proteinExistence type="predicted"/>
<dbReference type="EMBL" id="GGEC01078942">
    <property type="protein sequence ID" value="MBX59426.1"/>
    <property type="molecule type" value="Transcribed_RNA"/>
</dbReference>
<dbReference type="AlphaFoldDB" id="A0A2P2PXE7"/>
<organism evidence="1">
    <name type="scientific">Rhizophora mucronata</name>
    <name type="common">Asiatic mangrove</name>
    <dbReference type="NCBI Taxonomy" id="61149"/>
    <lineage>
        <taxon>Eukaryota</taxon>
        <taxon>Viridiplantae</taxon>
        <taxon>Streptophyta</taxon>
        <taxon>Embryophyta</taxon>
        <taxon>Tracheophyta</taxon>
        <taxon>Spermatophyta</taxon>
        <taxon>Magnoliopsida</taxon>
        <taxon>eudicotyledons</taxon>
        <taxon>Gunneridae</taxon>
        <taxon>Pentapetalae</taxon>
        <taxon>rosids</taxon>
        <taxon>fabids</taxon>
        <taxon>Malpighiales</taxon>
        <taxon>Rhizophoraceae</taxon>
        <taxon>Rhizophora</taxon>
    </lineage>
</organism>